<dbReference type="EMBL" id="JACBGI020000001">
    <property type="protein sequence ID" value="MBF6057035.1"/>
    <property type="molecule type" value="Genomic_DNA"/>
</dbReference>
<keyword evidence="1" id="KW-0812">Transmembrane</keyword>
<evidence type="ECO:0008006" key="4">
    <source>
        <dbReference type="Google" id="ProtNLM"/>
    </source>
</evidence>
<protein>
    <recommendedName>
        <fullName evidence="4">DUF3899 domain-containing protein</fullName>
    </recommendedName>
</protein>
<evidence type="ECO:0000256" key="1">
    <source>
        <dbReference type="SAM" id="Phobius"/>
    </source>
</evidence>
<proteinExistence type="predicted"/>
<evidence type="ECO:0000313" key="3">
    <source>
        <dbReference type="Proteomes" id="UP001193680"/>
    </source>
</evidence>
<feature type="transmembrane region" description="Helical" evidence="1">
    <location>
        <begin position="83"/>
        <end position="100"/>
    </location>
</feature>
<keyword evidence="3" id="KW-1185">Reference proteome</keyword>
<dbReference type="Proteomes" id="UP001193680">
    <property type="component" value="Unassembled WGS sequence"/>
</dbReference>
<accession>A0ABS0BVE5</accession>
<reference evidence="2 3" key="1">
    <citation type="submission" date="2020-06" db="EMBL/GenBank/DDBJ databases">
        <authorList>
            <person name="Scott K."/>
        </authorList>
    </citation>
    <scope>NUCLEOTIDE SEQUENCE [LARGE SCALE GENOMIC DNA]</scope>
    <source>
        <strain evidence="2 3">HH1</strain>
    </source>
</reference>
<organism evidence="2 3">
    <name type="scientific">Thiomicrorhabdus heinhorstiae</name>
    <dbReference type="NCBI Taxonomy" id="2748010"/>
    <lineage>
        <taxon>Bacteria</taxon>
        <taxon>Pseudomonadati</taxon>
        <taxon>Pseudomonadota</taxon>
        <taxon>Gammaproteobacteria</taxon>
        <taxon>Thiotrichales</taxon>
        <taxon>Piscirickettsiaceae</taxon>
        <taxon>Thiomicrorhabdus</taxon>
    </lineage>
</organism>
<name>A0ABS0BVE5_9GAMM</name>
<reference evidence="2 3" key="2">
    <citation type="submission" date="2020-11" db="EMBL/GenBank/DDBJ databases">
        <title>Sulfur oxidizing isolate from Hospital Hole Sinkhole.</title>
        <authorList>
            <person name="Scott K.M."/>
        </authorList>
    </citation>
    <scope>NUCLEOTIDE SEQUENCE [LARGE SCALE GENOMIC DNA]</scope>
    <source>
        <strain evidence="2 3">HH1</strain>
    </source>
</reference>
<keyword evidence="1" id="KW-1133">Transmembrane helix</keyword>
<evidence type="ECO:0000313" key="2">
    <source>
        <dbReference type="EMBL" id="MBF6057035.1"/>
    </source>
</evidence>
<feature type="transmembrane region" description="Helical" evidence="1">
    <location>
        <begin position="33"/>
        <end position="50"/>
    </location>
</feature>
<dbReference type="RefSeq" id="WP_194947386.1">
    <property type="nucleotide sequence ID" value="NZ_JACBGI020000001.1"/>
</dbReference>
<gene>
    <name evidence="2" type="ORF">H8792_001645</name>
</gene>
<sequence>MKKKNGLLLLLAWLMLLIGLILGVAWDGIWFARFGSLVVLFAVMSEYSLMHRELDVLYQRLEKVDVGDDIPDLSPSKWHRKKVWLSHLTVVLGTLVWGFGDLLFSI</sequence>
<keyword evidence="1" id="KW-0472">Membrane</keyword>
<comment type="caution">
    <text evidence="2">The sequence shown here is derived from an EMBL/GenBank/DDBJ whole genome shotgun (WGS) entry which is preliminary data.</text>
</comment>